<sequence>MSHKSRLYSIDHKNSKSIDIQCELAPLERLERLPSGSRQSPIRQSKREAMRYEIEHLKRP</sequence>
<evidence type="ECO:0000313" key="1">
    <source>
        <dbReference type="EMBL" id="CAF0904166.1"/>
    </source>
</evidence>
<proteinExistence type="predicted"/>
<gene>
    <name evidence="1" type="ORF">OXX778_LOCUS11557</name>
</gene>
<organism evidence="1 2">
    <name type="scientific">Brachionus calyciflorus</name>
    <dbReference type="NCBI Taxonomy" id="104777"/>
    <lineage>
        <taxon>Eukaryota</taxon>
        <taxon>Metazoa</taxon>
        <taxon>Spiralia</taxon>
        <taxon>Gnathifera</taxon>
        <taxon>Rotifera</taxon>
        <taxon>Eurotatoria</taxon>
        <taxon>Monogononta</taxon>
        <taxon>Pseudotrocha</taxon>
        <taxon>Ploima</taxon>
        <taxon>Brachionidae</taxon>
        <taxon>Brachionus</taxon>
    </lineage>
</organism>
<evidence type="ECO:0000313" key="2">
    <source>
        <dbReference type="Proteomes" id="UP000663879"/>
    </source>
</evidence>
<name>A0A813ZWB2_9BILA</name>
<keyword evidence="2" id="KW-1185">Reference proteome</keyword>
<reference evidence="1" key="1">
    <citation type="submission" date="2021-02" db="EMBL/GenBank/DDBJ databases">
        <authorList>
            <person name="Nowell W R."/>
        </authorList>
    </citation>
    <scope>NUCLEOTIDE SEQUENCE</scope>
    <source>
        <strain evidence="1">Ploen Becks lab</strain>
    </source>
</reference>
<dbReference type="EMBL" id="CAJNOC010001969">
    <property type="protein sequence ID" value="CAF0904166.1"/>
    <property type="molecule type" value="Genomic_DNA"/>
</dbReference>
<comment type="caution">
    <text evidence="1">The sequence shown here is derived from an EMBL/GenBank/DDBJ whole genome shotgun (WGS) entry which is preliminary data.</text>
</comment>
<accession>A0A813ZWB2</accession>
<dbReference type="AlphaFoldDB" id="A0A813ZWB2"/>
<dbReference type="Proteomes" id="UP000663879">
    <property type="component" value="Unassembled WGS sequence"/>
</dbReference>
<feature type="non-terminal residue" evidence="1">
    <location>
        <position position="60"/>
    </location>
</feature>
<protein>
    <submittedName>
        <fullName evidence="1">Uncharacterized protein</fullName>
    </submittedName>
</protein>